<reference evidence="1 2" key="1">
    <citation type="submission" date="2018-11" db="EMBL/GenBank/DDBJ databases">
        <authorList>
            <person name="Criscuolo A."/>
        </authorList>
    </citation>
    <scope>NUCLEOTIDE SEQUENCE [LARGE SCALE GENOMIC DNA]</scope>
    <source>
        <strain evidence="1">ACIP111625</strain>
    </source>
</reference>
<evidence type="ECO:0000313" key="2">
    <source>
        <dbReference type="Proteomes" id="UP000277498"/>
    </source>
</evidence>
<dbReference type="Proteomes" id="UP000277498">
    <property type="component" value="Unassembled WGS sequence"/>
</dbReference>
<gene>
    <name evidence="1" type="ORF">XINFAN_01505</name>
</gene>
<keyword evidence="2" id="KW-1185">Reference proteome</keyword>
<organism evidence="1 2">
    <name type="scientific">Pseudogemmobacter humi</name>
    <dbReference type="NCBI Taxonomy" id="2483812"/>
    <lineage>
        <taxon>Bacteria</taxon>
        <taxon>Pseudomonadati</taxon>
        <taxon>Pseudomonadota</taxon>
        <taxon>Alphaproteobacteria</taxon>
        <taxon>Rhodobacterales</taxon>
        <taxon>Paracoccaceae</taxon>
        <taxon>Pseudogemmobacter</taxon>
    </lineage>
</organism>
<sequence>MELREFTLKLPEPTVLALRRIAVDEDASIGQIIREAIARDLSRRARAKTSVRTDERLVAPLRALLADDFAYAAGWSDLLLRLRRKGFRLEEAGGGLILVGAEGGARFCKASELGYSYAALLRRFDAPFPAGHRHASALDRIRAAS</sequence>
<accession>A0A3P5X9Z9</accession>
<proteinExistence type="predicted"/>
<dbReference type="RefSeq" id="WP_124085908.1">
    <property type="nucleotide sequence ID" value="NZ_UXAW01000051.1"/>
</dbReference>
<dbReference type="OrthoDB" id="7869496at2"/>
<dbReference type="AlphaFoldDB" id="A0A3P5X9Z9"/>
<protein>
    <submittedName>
        <fullName evidence="1">Uncharacterized protein</fullName>
    </submittedName>
</protein>
<evidence type="ECO:0000313" key="1">
    <source>
        <dbReference type="EMBL" id="VDC25267.1"/>
    </source>
</evidence>
<name>A0A3P5X9Z9_9RHOB</name>
<dbReference type="EMBL" id="UXAW01000051">
    <property type="protein sequence ID" value="VDC25267.1"/>
    <property type="molecule type" value="Genomic_DNA"/>
</dbReference>